<feature type="region of interest" description="Disordered" evidence="1">
    <location>
        <begin position="187"/>
        <end position="215"/>
    </location>
</feature>
<sequence>MQQQVHYSVSIHAVPFRTIPAQQPNAAGAEVHPVTAPATSITNPTPITEQHAGPAGVRPPQNGFKTIKDAARRDFFTIRADAVQDGVLSMLDSLAEYLVWDGMDRRLRAVASATHTEHPEVVVSVQQIANDIKVRVGHDLCERTIERALKKLCDVGLLSATARFHQGRRQASSYMLLYAPSMSSRLENSRRGGIQRSQAASDTPPASPCGTQALDIPESPYSALTRIGDRIPALSVHPVYAEESMASKDSRSDASVATCSNSALPGDPPTIAIEKTYVPSGHGSSAPPPQLGENSRTSDVHQEVTTCSPSPVGSEAEMTDGGHDRISMQPEVCRSAHSANEAIERAVPGDTERVSLHPTSVSPLFNNKKENKKGFKNVFSISDFSKNNRQPKASPDRPDGNGYFLDTVHGKGWVSATHPALQTYLGDLSRYAFFAGHHTLDALREWFQGLENDIAGQRATLTETLQAAGLSVSPAPIGHVPAERKETRFGC</sequence>
<feature type="region of interest" description="Disordered" evidence="1">
    <location>
        <begin position="245"/>
        <end position="326"/>
    </location>
</feature>
<comment type="caution">
    <text evidence="2">The sequence shown here is derived from an EMBL/GenBank/DDBJ whole genome shotgun (WGS) entry which is preliminary data.</text>
</comment>
<name>E6QLT2_9ZZZZ</name>
<accession>E6QLT2</accession>
<evidence type="ECO:0000313" key="2">
    <source>
        <dbReference type="EMBL" id="CBI08203.1"/>
    </source>
</evidence>
<protein>
    <submittedName>
        <fullName evidence="2">Uncharacterized protein</fullName>
    </submittedName>
</protein>
<evidence type="ECO:0000256" key="1">
    <source>
        <dbReference type="SAM" id="MobiDB-lite"/>
    </source>
</evidence>
<feature type="compositionally biased region" description="Polar residues" evidence="1">
    <location>
        <begin position="253"/>
        <end position="263"/>
    </location>
</feature>
<organism evidence="2">
    <name type="scientific">mine drainage metagenome</name>
    <dbReference type="NCBI Taxonomy" id="410659"/>
    <lineage>
        <taxon>unclassified sequences</taxon>
        <taxon>metagenomes</taxon>
        <taxon>ecological metagenomes</taxon>
    </lineage>
</organism>
<proteinExistence type="predicted"/>
<gene>
    <name evidence="2" type="ORF">CARN6_1647</name>
</gene>
<dbReference type="AlphaFoldDB" id="E6QLT2"/>
<dbReference type="EMBL" id="CABQ01000192">
    <property type="protein sequence ID" value="CBI08203.1"/>
    <property type="molecule type" value="Genomic_DNA"/>
</dbReference>
<reference evidence="2" key="1">
    <citation type="submission" date="2009-10" db="EMBL/GenBank/DDBJ databases">
        <title>Diversity of trophic interactions inside an arsenic-rich microbial ecosystem.</title>
        <authorList>
            <person name="Bertin P.N."/>
            <person name="Heinrich-Salmeron A."/>
            <person name="Pelletier E."/>
            <person name="Goulhen-Chollet F."/>
            <person name="Arsene-Ploetze F."/>
            <person name="Gallien S."/>
            <person name="Calteau A."/>
            <person name="Vallenet D."/>
            <person name="Casiot C."/>
            <person name="Chane-Woon-Ming B."/>
            <person name="Giloteaux L."/>
            <person name="Barakat M."/>
            <person name="Bonnefoy V."/>
            <person name="Bruneel O."/>
            <person name="Chandler M."/>
            <person name="Cleiss J."/>
            <person name="Duran R."/>
            <person name="Elbaz-Poulichet F."/>
            <person name="Fonknechten N."/>
            <person name="Lauga B."/>
            <person name="Mornico D."/>
            <person name="Ortet P."/>
            <person name="Schaeffer C."/>
            <person name="Siguier P."/>
            <person name="Alexander Thil Smith A."/>
            <person name="Van Dorsselaer A."/>
            <person name="Weissenbach J."/>
            <person name="Medigue C."/>
            <person name="Le Paslier D."/>
        </authorList>
    </citation>
    <scope>NUCLEOTIDE SEQUENCE</scope>
</reference>